<dbReference type="Gene3D" id="3.60.10.10">
    <property type="entry name" value="Endonuclease/exonuclease/phosphatase"/>
    <property type="match status" value="1"/>
</dbReference>
<organism evidence="1 2">
    <name type="scientific">Juglans regia</name>
    <name type="common">English walnut</name>
    <dbReference type="NCBI Taxonomy" id="51240"/>
    <lineage>
        <taxon>Eukaryota</taxon>
        <taxon>Viridiplantae</taxon>
        <taxon>Streptophyta</taxon>
        <taxon>Embryophyta</taxon>
        <taxon>Tracheophyta</taxon>
        <taxon>Spermatophyta</taxon>
        <taxon>Magnoliopsida</taxon>
        <taxon>eudicotyledons</taxon>
        <taxon>Gunneridae</taxon>
        <taxon>Pentapetalae</taxon>
        <taxon>rosids</taxon>
        <taxon>fabids</taxon>
        <taxon>Fagales</taxon>
        <taxon>Juglandaceae</taxon>
        <taxon>Juglans</taxon>
    </lineage>
</organism>
<dbReference type="RefSeq" id="XP_018848491.1">
    <property type="nucleotide sequence ID" value="XM_018992946.1"/>
</dbReference>
<proteinExistence type="predicted"/>
<name>A0A2I4GX52_JUGRE</name>
<sequence length="265" mass="30412">MKIMSWNSRGLGNPREVRALRDLVWREDPNIVFVMETRSVYSRMEILKVQLGFPCFLTVGSIGRSGGLCLFWRQEVSLVLKSYSQFHFDVVASDPISGVSWRLSTIYRHPEINLRRDTWALLHLLKDQLDGPWLCCGDFEEILENSEKLGGRERPASQMRGFRDALDYCQLRSIDAVGSLHTWSNFSEGSALVHERLDRFVSNVEWLDLFPTCRVCNRNTSVSDHSCLVLSTDAFVQNVFRKPPLFKFESLWVGDRGCEEAIANA</sequence>
<dbReference type="PANTHER" id="PTHR33710:SF62">
    <property type="entry name" value="DUF4283 DOMAIN PROTEIN"/>
    <property type="match status" value="1"/>
</dbReference>
<evidence type="ECO:0000313" key="1">
    <source>
        <dbReference type="Proteomes" id="UP000235220"/>
    </source>
</evidence>
<dbReference type="Gramene" id="Jr10_13830_p1">
    <property type="protein sequence ID" value="cds.Jr10_13830_p1"/>
    <property type="gene ID" value="Jr10_13830"/>
</dbReference>
<dbReference type="InterPro" id="IPR036691">
    <property type="entry name" value="Endo/exonu/phosph_ase_sf"/>
</dbReference>
<dbReference type="Pfam" id="PF03372">
    <property type="entry name" value="Exo_endo_phos"/>
    <property type="match status" value="1"/>
</dbReference>
<dbReference type="OrthoDB" id="1001388at2759"/>
<dbReference type="KEGG" id="jre:109011657"/>
<reference evidence="2" key="1">
    <citation type="submission" date="2025-08" db="UniProtKB">
        <authorList>
            <consortium name="RefSeq"/>
        </authorList>
    </citation>
    <scope>IDENTIFICATION</scope>
    <source>
        <tissue evidence="2">Leaves</tissue>
    </source>
</reference>
<keyword evidence="1" id="KW-1185">Reference proteome</keyword>
<dbReference type="SUPFAM" id="SSF56219">
    <property type="entry name" value="DNase I-like"/>
    <property type="match status" value="1"/>
</dbReference>
<dbReference type="PANTHER" id="PTHR33710">
    <property type="entry name" value="BNAC02G09200D PROTEIN"/>
    <property type="match status" value="1"/>
</dbReference>
<dbReference type="InterPro" id="IPR005135">
    <property type="entry name" value="Endo/exonuclease/phosphatase"/>
</dbReference>
<gene>
    <name evidence="2" type="primary">LOC109011657</name>
</gene>
<dbReference type="GeneID" id="109011657"/>
<accession>A0A2I4GX52</accession>
<dbReference type="GO" id="GO:0003824">
    <property type="term" value="F:catalytic activity"/>
    <property type="evidence" value="ECO:0007669"/>
    <property type="project" value="InterPro"/>
</dbReference>
<evidence type="ECO:0000313" key="2">
    <source>
        <dbReference type="RefSeq" id="XP_018848491.1"/>
    </source>
</evidence>
<dbReference type="AlphaFoldDB" id="A0A2I4GX52"/>
<protein>
    <submittedName>
        <fullName evidence="2">Uncharacterized protein LOC109011657</fullName>
    </submittedName>
</protein>
<dbReference type="Proteomes" id="UP000235220">
    <property type="component" value="Chromosome 10"/>
</dbReference>
<dbReference type="STRING" id="51240.A0A2I4GX52"/>